<dbReference type="InterPro" id="IPR036388">
    <property type="entry name" value="WH-like_DNA-bd_sf"/>
</dbReference>
<dbReference type="InterPro" id="IPR001845">
    <property type="entry name" value="HTH_ArsR_DNA-bd_dom"/>
</dbReference>
<dbReference type="InterPro" id="IPR011991">
    <property type="entry name" value="ArsR-like_HTH"/>
</dbReference>
<reference evidence="5" key="1">
    <citation type="submission" date="2024-05" db="EMBL/GenBank/DDBJ databases">
        <title>Planctomycetes of the genus Singulisphaera possess chitinolytic capabilities.</title>
        <authorList>
            <person name="Ivanova A."/>
        </authorList>
    </citation>
    <scope>NUCLEOTIDE SEQUENCE</scope>
    <source>
        <strain evidence="5">Ch08T</strain>
    </source>
</reference>
<dbReference type="PROSITE" id="PS50987">
    <property type="entry name" value="HTH_ARSR_2"/>
    <property type="match status" value="1"/>
</dbReference>
<name>A0AAU7CCK9_9BACT</name>
<dbReference type="Pfam" id="PF01022">
    <property type="entry name" value="HTH_5"/>
    <property type="match status" value="1"/>
</dbReference>
<evidence type="ECO:0000313" key="5">
    <source>
        <dbReference type="EMBL" id="XBH02892.1"/>
    </source>
</evidence>
<keyword evidence="2" id="KW-0238">DNA-binding</keyword>
<evidence type="ECO:0000256" key="2">
    <source>
        <dbReference type="ARBA" id="ARBA00023125"/>
    </source>
</evidence>
<dbReference type="GO" id="GO:0003677">
    <property type="term" value="F:DNA binding"/>
    <property type="evidence" value="ECO:0007669"/>
    <property type="project" value="UniProtKB-KW"/>
</dbReference>
<dbReference type="GO" id="GO:0003700">
    <property type="term" value="F:DNA-binding transcription factor activity"/>
    <property type="evidence" value="ECO:0007669"/>
    <property type="project" value="InterPro"/>
</dbReference>
<evidence type="ECO:0000256" key="1">
    <source>
        <dbReference type="ARBA" id="ARBA00023015"/>
    </source>
</evidence>
<dbReference type="AlphaFoldDB" id="A0AAU7CCK9"/>
<dbReference type="InterPro" id="IPR051011">
    <property type="entry name" value="Metal_resp_trans_reg"/>
</dbReference>
<dbReference type="PRINTS" id="PR00778">
    <property type="entry name" value="HTHARSR"/>
</dbReference>
<dbReference type="EMBL" id="CP155447">
    <property type="protein sequence ID" value="XBH02892.1"/>
    <property type="molecule type" value="Genomic_DNA"/>
</dbReference>
<feature type="domain" description="HTH arsR-type" evidence="4">
    <location>
        <begin position="5"/>
        <end position="99"/>
    </location>
</feature>
<proteinExistence type="predicted"/>
<evidence type="ECO:0000256" key="3">
    <source>
        <dbReference type="ARBA" id="ARBA00023163"/>
    </source>
</evidence>
<dbReference type="RefSeq" id="WP_406695633.1">
    <property type="nucleotide sequence ID" value="NZ_CP155447.1"/>
</dbReference>
<sequence length="122" mass="13863">MAAPIPDDFLDLMAEKFRMLADPTRLAILRTLMQGERNVTQVVEETGRNQANVSKHLKMLAEAGLVDRRKVGLQVFYTLDDPLVERLCKQVCETIVEEAQEEVARHKKWLKVADGWGGKKKS</sequence>
<dbReference type="Gene3D" id="1.10.10.10">
    <property type="entry name" value="Winged helix-like DNA-binding domain superfamily/Winged helix DNA-binding domain"/>
    <property type="match status" value="1"/>
</dbReference>
<evidence type="ECO:0000259" key="4">
    <source>
        <dbReference type="PROSITE" id="PS50987"/>
    </source>
</evidence>
<gene>
    <name evidence="5" type="ORF">V5E97_31965</name>
</gene>
<accession>A0AAU7CCK9</accession>
<dbReference type="InterPro" id="IPR036390">
    <property type="entry name" value="WH_DNA-bd_sf"/>
</dbReference>
<organism evidence="5">
    <name type="scientific">Singulisphaera sp. Ch08</name>
    <dbReference type="NCBI Taxonomy" id="3120278"/>
    <lineage>
        <taxon>Bacteria</taxon>
        <taxon>Pseudomonadati</taxon>
        <taxon>Planctomycetota</taxon>
        <taxon>Planctomycetia</taxon>
        <taxon>Isosphaerales</taxon>
        <taxon>Isosphaeraceae</taxon>
        <taxon>Singulisphaera</taxon>
    </lineage>
</organism>
<keyword evidence="1" id="KW-0805">Transcription regulation</keyword>
<dbReference type="PANTHER" id="PTHR43132:SF9">
    <property type="entry name" value="ARSR FAMILY TRANSCRIPTIONAL REGULATORY PROTEIN"/>
    <property type="match status" value="1"/>
</dbReference>
<dbReference type="SMART" id="SM00418">
    <property type="entry name" value="HTH_ARSR"/>
    <property type="match status" value="1"/>
</dbReference>
<dbReference type="SUPFAM" id="SSF46785">
    <property type="entry name" value="Winged helix' DNA-binding domain"/>
    <property type="match status" value="1"/>
</dbReference>
<dbReference type="CDD" id="cd00090">
    <property type="entry name" value="HTH_ARSR"/>
    <property type="match status" value="1"/>
</dbReference>
<protein>
    <submittedName>
        <fullName evidence="5">Metalloregulator ArsR/SmtB family transcription factor</fullName>
    </submittedName>
</protein>
<keyword evidence="3" id="KW-0804">Transcription</keyword>
<dbReference type="NCBIfam" id="NF033788">
    <property type="entry name" value="HTH_metalloreg"/>
    <property type="match status" value="1"/>
</dbReference>
<dbReference type="PANTHER" id="PTHR43132">
    <property type="entry name" value="ARSENICAL RESISTANCE OPERON REPRESSOR ARSR-RELATED"/>
    <property type="match status" value="1"/>
</dbReference>